<sequence length="410" mass="45739">MNGWEIKNIENIGEVITGSTPKTANSDFWNGTVQFVTPTDITRNRKIMETEKKVTELGVEQGKEIPPNSILVTCIASIGKIAISSERCITNQQINSVIPNEYNDPNYIFYSLLYRRNQLEALAGATTVPIINKKTFSQFKILAAPLPEQHKIAAILTSVDDAIEKMEAIIAQTEKVKKGLMQKFLTQGIGHTKFKQTEIGEIPEEWEVISLGDLSTAKPAYGAGASASSYNTSLPRYIRITDVDQFGRLNNDDPKSIDNESANGYVLSQGDLLFARSGATVGKTYLYNKEDGYCAYAGYLIRFKLDINRVLPEFIFNVTHSNYYYRWVTRMLRAGAQPNINAKEYSSLLVPVPPIKEQTEIVDIITSVDNKITAEHQKLAQLQALKKGLMQVLLTGKVRVKVDEDEVVST</sequence>
<dbReference type="InterPro" id="IPR044946">
    <property type="entry name" value="Restrct_endonuc_typeI_TRD_sf"/>
</dbReference>
<feature type="domain" description="Type I restriction modification DNA specificity" evidence="4">
    <location>
        <begin position="203"/>
        <end position="383"/>
    </location>
</feature>
<dbReference type="REBASE" id="345486">
    <property type="entry name" value="S.SspNKC35ORF5910P"/>
</dbReference>
<proteinExistence type="inferred from homology"/>
<dbReference type="Pfam" id="PF01420">
    <property type="entry name" value="Methylase_S"/>
    <property type="match status" value="2"/>
</dbReference>
<dbReference type="PANTHER" id="PTHR30408:SF12">
    <property type="entry name" value="TYPE I RESTRICTION ENZYME MJAVIII SPECIFICITY SUBUNIT"/>
    <property type="match status" value="1"/>
</dbReference>
<dbReference type="InterPro" id="IPR000055">
    <property type="entry name" value="Restrct_endonuc_typeI_TRD"/>
</dbReference>
<dbReference type="CDD" id="cd17521">
    <property type="entry name" value="RMtype1_S_Sau13435ORF2165P_TRD2-CR2_like"/>
    <property type="match status" value="1"/>
</dbReference>
<feature type="domain" description="Type I restriction modification DNA specificity" evidence="4">
    <location>
        <begin position="2"/>
        <end position="172"/>
    </location>
</feature>
<dbReference type="GO" id="GO:0009307">
    <property type="term" value="P:DNA restriction-modification system"/>
    <property type="evidence" value="ECO:0007669"/>
    <property type="project" value="UniProtKB-KW"/>
</dbReference>
<dbReference type="Gene3D" id="1.10.287.1120">
    <property type="entry name" value="Bipartite methylase S protein"/>
    <property type="match status" value="1"/>
</dbReference>
<evidence type="ECO:0000256" key="2">
    <source>
        <dbReference type="ARBA" id="ARBA00022747"/>
    </source>
</evidence>
<evidence type="ECO:0000256" key="3">
    <source>
        <dbReference type="ARBA" id="ARBA00023125"/>
    </source>
</evidence>
<keyword evidence="5" id="KW-0540">Nuclease</keyword>
<evidence type="ECO:0000313" key="6">
    <source>
        <dbReference type="Proteomes" id="UP000319756"/>
    </source>
</evidence>
<dbReference type="GO" id="GO:0004519">
    <property type="term" value="F:endonuclease activity"/>
    <property type="evidence" value="ECO:0007669"/>
    <property type="project" value="UniProtKB-KW"/>
</dbReference>
<dbReference type="InterPro" id="IPR052021">
    <property type="entry name" value="Type-I_RS_S_subunit"/>
</dbReference>
<dbReference type="Proteomes" id="UP000319756">
    <property type="component" value="Chromosome"/>
</dbReference>
<dbReference type="SUPFAM" id="SSF116734">
    <property type="entry name" value="DNA methylase specificity domain"/>
    <property type="match status" value="2"/>
</dbReference>
<keyword evidence="5" id="KW-0255">Endonuclease</keyword>
<accession>A0A514LFZ2</accession>
<evidence type="ECO:0000259" key="4">
    <source>
        <dbReference type="Pfam" id="PF01420"/>
    </source>
</evidence>
<evidence type="ECO:0000256" key="1">
    <source>
        <dbReference type="ARBA" id="ARBA00010923"/>
    </source>
</evidence>
<dbReference type="EMBL" id="CP035485">
    <property type="protein sequence ID" value="QDI90770.1"/>
    <property type="molecule type" value="Genomic_DNA"/>
</dbReference>
<reference evidence="6" key="1">
    <citation type="submission" date="2019-01" db="EMBL/GenBank/DDBJ databases">
        <title>Genomic analysis of Salicibibacter sp. NKC3-5.</title>
        <authorList>
            <person name="Oh Y.J."/>
        </authorList>
    </citation>
    <scope>NUCLEOTIDE SEQUENCE [LARGE SCALE GENOMIC DNA]</scope>
    <source>
        <strain evidence="6">NKC3-5</strain>
    </source>
</reference>
<evidence type="ECO:0000313" key="5">
    <source>
        <dbReference type="EMBL" id="QDI90770.1"/>
    </source>
</evidence>
<dbReference type="PANTHER" id="PTHR30408">
    <property type="entry name" value="TYPE-1 RESTRICTION ENZYME ECOKI SPECIFICITY PROTEIN"/>
    <property type="match status" value="1"/>
</dbReference>
<keyword evidence="2" id="KW-0680">Restriction system</keyword>
<dbReference type="GO" id="GO:0003677">
    <property type="term" value="F:DNA binding"/>
    <property type="evidence" value="ECO:0007669"/>
    <property type="project" value="UniProtKB-KW"/>
</dbReference>
<comment type="similarity">
    <text evidence="1">Belongs to the type-I restriction system S methylase family.</text>
</comment>
<name>A0A514LFZ2_9BACI</name>
<organism evidence="5 6">
    <name type="scientific">Salicibibacter halophilus</name>
    <dbReference type="NCBI Taxonomy" id="2502791"/>
    <lineage>
        <taxon>Bacteria</taxon>
        <taxon>Bacillati</taxon>
        <taxon>Bacillota</taxon>
        <taxon>Bacilli</taxon>
        <taxon>Bacillales</taxon>
        <taxon>Bacillaceae</taxon>
        <taxon>Salicibibacter</taxon>
    </lineage>
</organism>
<keyword evidence="5" id="KW-0378">Hydrolase</keyword>
<dbReference type="AlphaFoldDB" id="A0A514LFZ2"/>
<dbReference type="CDD" id="cd17286">
    <property type="entry name" value="RMtype1_S_Lla161ORF747P_TRD1-CR1_like"/>
    <property type="match status" value="1"/>
</dbReference>
<protein>
    <submittedName>
        <fullName evidence="5">Restriction endonuclease subunit S</fullName>
    </submittedName>
</protein>
<keyword evidence="3" id="KW-0238">DNA-binding</keyword>
<dbReference type="KEGG" id="sale:EPH95_05905"/>
<dbReference type="OrthoDB" id="9811611at2"/>
<dbReference type="RefSeq" id="WP_142088163.1">
    <property type="nucleotide sequence ID" value="NZ_CP035485.1"/>
</dbReference>
<dbReference type="Gene3D" id="3.90.220.20">
    <property type="entry name" value="DNA methylase specificity domains"/>
    <property type="match status" value="2"/>
</dbReference>
<gene>
    <name evidence="5" type="ORF">EPH95_05905</name>
</gene>
<keyword evidence="6" id="KW-1185">Reference proteome</keyword>